<accession>A0ABY5F667</accession>
<dbReference type="Proteomes" id="UP001058236">
    <property type="component" value="Chromosome"/>
</dbReference>
<dbReference type="EMBL" id="CP101397">
    <property type="protein sequence ID" value="UTR79201.1"/>
    <property type="molecule type" value="Genomic_DNA"/>
</dbReference>
<gene>
    <name evidence="1" type="ORF">NLU04_12360</name>
</gene>
<evidence type="ECO:0000313" key="2">
    <source>
        <dbReference type="Proteomes" id="UP001058236"/>
    </source>
</evidence>
<proteinExistence type="predicted"/>
<name>A0ABY5F667_9ACTN</name>
<organism evidence="1 2">
    <name type="scientific">Streptomyces cavourensis</name>
    <dbReference type="NCBI Taxonomy" id="67258"/>
    <lineage>
        <taxon>Bacteria</taxon>
        <taxon>Bacillati</taxon>
        <taxon>Actinomycetota</taxon>
        <taxon>Actinomycetes</taxon>
        <taxon>Kitasatosporales</taxon>
        <taxon>Streptomycetaceae</taxon>
        <taxon>Streptomyces</taxon>
    </lineage>
</organism>
<protein>
    <submittedName>
        <fullName evidence="1">Uncharacterized protein</fullName>
    </submittedName>
</protein>
<sequence>MISPSEIIPSALLSRWLDPASADMVDQEELPPGLPNPLREWYTLTSHWPDIRSAGTRILKPSRIQLNENRVAFMEDPTGDWTWAFDSNHPNVVYEGESNSTLTPGSEDLQELLAHVTVRSIILLANSSRLGTQVPDEVLPEILSPMEAIGFGGWKWPRPGYRVHAAESLLAEVGPAIDPQAPWLNRTGYSTVRIAGLGDSDLTYLDSHLPGTWIDTGINSR</sequence>
<keyword evidence="2" id="KW-1185">Reference proteome</keyword>
<dbReference type="RefSeq" id="WP_162824004.1">
    <property type="nucleotide sequence ID" value="NZ_CP030930.1"/>
</dbReference>
<evidence type="ECO:0000313" key="1">
    <source>
        <dbReference type="EMBL" id="UTR79201.1"/>
    </source>
</evidence>
<reference evidence="1" key="1">
    <citation type="submission" date="2022-07" db="EMBL/GenBank/DDBJ databases">
        <title>Genomic of Streptomyces cavourensis F2.</title>
        <authorList>
            <person name="Hu S."/>
            <person name="Liang W."/>
        </authorList>
    </citation>
    <scope>NUCLEOTIDE SEQUENCE</scope>
    <source>
        <strain evidence="1">F2</strain>
    </source>
</reference>